<evidence type="ECO:0000256" key="10">
    <source>
        <dbReference type="SAM" id="Phobius"/>
    </source>
</evidence>
<dbReference type="GO" id="GO:0046872">
    <property type="term" value="F:metal ion binding"/>
    <property type="evidence" value="ECO:0007669"/>
    <property type="project" value="UniProtKB-KW"/>
</dbReference>
<evidence type="ECO:0000256" key="7">
    <source>
        <dbReference type="PIRSR" id="PIRSR624869-2"/>
    </source>
</evidence>
<dbReference type="GO" id="GO:0005794">
    <property type="term" value="C:Golgi apparatus"/>
    <property type="evidence" value="ECO:0007669"/>
    <property type="project" value="UniProtKB-SubCell"/>
</dbReference>
<keyword evidence="10" id="KW-1133">Transmembrane helix</keyword>
<comment type="cofactor">
    <cofactor evidence="8">
        <name>Mn(2+)</name>
        <dbReference type="ChEBI" id="CHEBI:29035"/>
    </cofactor>
</comment>
<organism evidence="12 13">
    <name type="scientific">Nephila pilipes</name>
    <name type="common">Giant wood spider</name>
    <name type="synonym">Nephila maculata</name>
    <dbReference type="NCBI Taxonomy" id="299642"/>
    <lineage>
        <taxon>Eukaryota</taxon>
        <taxon>Metazoa</taxon>
        <taxon>Ecdysozoa</taxon>
        <taxon>Arthropoda</taxon>
        <taxon>Chelicerata</taxon>
        <taxon>Arachnida</taxon>
        <taxon>Araneae</taxon>
        <taxon>Araneomorphae</taxon>
        <taxon>Entelegynae</taxon>
        <taxon>Araneoidea</taxon>
        <taxon>Nephilidae</taxon>
        <taxon>Nephila</taxon>
    </lineage>
</organism>
<comment type="subcellular location">
    <subcellularLocation>
        <location evidence="1">Golgi apparatus</location>
    </subcellularLocation>
</comment>
<dbReference type="GO" id="GO:0005524">
    <property type="term" value="F:ATP binding"/>
    <property type="evidence" value="ECO:0007669"/>
    <property type="project" value="UniProtKB-KW"/>
</dbReference>
<keyword evidence="4" id="KW-1015">Disulfide bond</keyword>
<feature type="region of interest" description="Disordered" evidence="9">
    <location>
        <begin position="72"/>
        <end position="94"/>
    </location>
</feature>
<dbReference type="InterPro" id="IPR024869">
    <property type="entry name" value="FAM20"/>
</dbReference>
<dbReference type="PANTHER" id="PTHR12450">
    <property type="entry name" value="DENTIN MATRIX PROTEIN 4 PROTEIN FAM20"/>
    <property type="match status" value="1"/>
</dbReference>
<feature type="domain" description="FAM20 C-terminal" evidence="11">
    <location>
        <begin position="479"/>
        <end position="563"/>
    </location>
</feature>
<dbReference type="OrthoDB" id="8583677at2759"/>
<feature type="binding site" evidence="7">
    <location>
        <position position="192"/>
    </location>
    <ligand>
        <name>ATP</name>
        <dbReference type="ChEBI" id="CHEBI:30616"/>
    </ligand>
</feature>
<keyword evidence="5" id="KW-0325">Glycoprotein</keyword>
<evidence type="ECO:0000256" key="5">
    <source>
        <dbReference type="ARBA" id="ARBA00023180"/>
    </source>
</evidence>
<keyword evidence="7" id="KW-0067">ATP-binding</keyword>
<feature type="binding site" evidence="7">
    <location>
        <position position="401"/>
    </location>
    <ligand>
        <name>ATP</name>
        <dbReference type="ChEBI" id="CHEBI:30616"/>
    </ligand>
</feature>
<evidence type="ECO:0000256" key="1">
    <source>
        <dbReference type="ARBA" id="ARBA00004555"/>
    </source>
</evidence>
<evidence type="ECO:0000256" key="3">
    <source>
        <dbReference type="ARBA" id="ARBA00023034"/>
    </source>
</evidence>
<proteinExistence type="inferred from homology"/>
<sequence length="570" mass="66149">MKLSHRLIVITSVLLSVFFIICVIENVLKNTDLTEGEDAVHGRQHFIFQRRFLNREETSKISAEASNNAMNVIPLPPKNTNKKNTTVKTTTVSTTKEPRDEFPDLFKYSTLSPNFRQYMEWPPYFRLPKYNPSLADVLKVKIRDNMTNWEKFHLQISKYYLYPEKSKVVEGLLHDLATKKIIGVEQLPGGTQIKLILTMEDGAKALFKPMRFPREVETLPNHFYFTDFERHVSEIASFHLDKLLGYRRTPPCVGRKVNISEEFYPLVEPDLHKTFFISPAGNVCFHGQCTYYCDTSHAICGDPHMLEGSLSIWLPPRNILERKPIRSPWRRSYNKRRKASWETDNYYCINQVKVNPPYDHGRRIYDLMDLVIFDYLTGNMDRHHYDEVFTFGNDSALIHLDHGRGFGQTSNDEITNIIPLLQCCVIRLSTFNRLYHFHVGPKRLSDLMRESMANDPIAPVLTGAHLKALDRRVVTILKFGRTNYDEDTIILPLLQCCVIRLSTFNRLYSFHIGPKRLSDLMRETMDNDPIKPVLIEPHLKALDRRVGKILGVIRLCLNANSPDLVFLDDM</sequence>
<comment type="caution">
    <text evidence="12">The sequence shown here is derived from an EMBL/GenBank/DDBJ whole genome shotgun (WGS) entry which is preliminary data.</text>
</comment>
<dbReference type="AlphaFoldDB" id="A0A8X6TP75"/>
<evidence type="ECO:0000256" key="4">
    <source>
        <dbReference type="ARBA" id="ARBA00023157"/>
    </source>
</evidence>
<feature type="active site" evidence="6">
    <location>
        <position position="381"/>
    </location>
</feature>
<keyword evidence="3" id="KW-0333">Golgi apparatus</keyword>
<feature type="binding site" evidence="8">
    <location>
        <position position="229"/>
    </location>
    <ligand>
        <name>Mn(2+)</name>
        <dbReference type="ChEBI" id="CHEBI:29035"/>
    </ligand>
</feature>
<feature type="binding site" evidence="7">
    <location>
        <position position="229"/>
    </location>
    <ligand>
        <name>ATP</name>
        <dbReference type="ChEBI" id="CHEBI:30616"/>
    </ligand>
</feature>
<dbReference type="Pfam" id="PF06702">
    <property type="entry name" value="Fam20C"/>
    <property type="match status" value="2"/>
</dbReference>
<accession>A0A8X6TP75</accession>
<evidence type="ECO:0000256" key="2">
    <source>
        <dbReference type="ARBA" id="ARBA00006557"/>
    </source>
</evidence>
<comment type="similarity">
    <text evidence="2">Belongs to the FAM20 family.</text>
</comment>
<dbReference type="Proteomes" id="UP000887013">
    <property type="component" value="Unassembled WGS sequence"/>
</dbReference>
<feature type="transmembrane region" description="Helical" evidence="10">
    <location>
        <begin position="7"/>
        <end position="28"/>
    </location>
</feature>
<dbReference type="InterPro" id="IPR009581">
    <property type="entry name" value="FAM20_C"/>
</dbReference>
<name>A0A8X6TP75_NEPPI</name>
<dbReference type="EMBL" id="BMAW01012591">
    <property type="protein sequence ID" value="GFT29439.1"/>
    <property type="molecule type" value="Genomic_DNA"/>
</dbReference>
<keyword evidence="10" id="KW-0812">Transmembrane</keyword>
<keyword evidence="10" id="KW-0472">Membrane</keyword>
<evidence type="ECO:0000259" key="11">
    <source>
        <dbReference type="Pfam" id="PF06702"/>
    </source>
</evidence>
<feature type="compositionally biased region" description="Low complexity" evidence="9">
    <location>
        <begin position="78"/>
        <end position="94"/>
    </location>
</feature>
<keyword evidence="13" id="KW-1185">Reference proteome</keyword>
<keyword evidence="7" id="KW-0547">Nucleotide-binding</keyword>
<feature type="binding site" evidence="7">
    <location>
        <begin position="311"/>
        <end position="314"/>
    </location>
    <ligand>
        <name>ATP</name>
        <dbReference type="ChEBI" id="CHEBI:30616"/>
    </ligand>
</feature>
<feature type="binding site" evidence="8">
    <location>
        <position position="401"/>
    </location>
    <ligand>
        <name>Mn(2+)</name>
        <dbReference type="ChEBI" id="CHEBI:29035"/>
    </ligand>
</feature>
<feature type="domain" description="FAM20 C-terminal" evidence="11">
    <location>
        <begin position="275"/>
        <end position="478"/>
    </location>
</feature>
<reference evidence="12" key="1">
    <citation type="submission" date="2020-08" db="EMBL/GenBank/DDBJ databases">
        <title>Multicomponent nature underlies the extraordinary mechanical properties of spider dragline silk.</title>
        <authorList>
            <person name="Kono N."/>
            <person name="Nakamura H."/>
            <person name="Mori M."/>
            <person name="Yoshida Y."/>
            <person name="Ohtoshi R."/>
            <person name="Malay A.D."/>
            <person name="Moran D.A.P."/>
            <person name="Tomita M."/>
            <person name="Numata K."/>
            <person name="Arakawa K."/>
        </authorList>
    </citation>
    <scope>NUCLEOTIDE SEQUENCE</scope>
</reference>
<dbReference type="PANTHER" id="PTHR12450:SF22">
    <property type="entry name" value="EXTRACELLULAR SERINE_THREONINE PROTEIN CG31145"/>
    <property type="match status" value="1"/>
</dbReference>
<evidence type="ECO:0000256" key="8">
    <source>
        <dbReference type="PIRSR" id="PIRSR624869-3"/>
    </source>
</evidence>
<feature type="binding site" evidence="7">
    <location>
        <position position="208"/>
    </location>
    <ligand>
        <name>ATP</name>
        <dbReference type="ChEBI" id="CHEBI:30616"/>
    </ligand>
</feature>
<keyword evidence="8" id="KW-0479">Metal-binding</keyword>
<evidence type="ECO:0000313" key="13">
    <source>
        <dbReference type="Proteomes" id="UP000887013"/>
    </source>
</evidence>
<gene>
    <name evidence="12" type="primary">CG31145</name>
    <name evidence="12" type="ORF">NPIL_596923</name>
</gene>
<keyword evidence="8" id="KW-0464">Manganese</keyword>
<evidence type="ECO:0000256" key="6">
    <source>
        <dbReference type="PIRSR" id="PIRSR624869-1"/>
    </source>
</evidence>
<protein>
    <recommendedName>
        <fullName evidence="11">FAM20 C-terminal domain-containing protein</fullName>
    </recommendedName>
</protein>
<dbReference type="GO" id="GO:0004674">
    <property type="term" value="F:protein serine/threonine kinase activity"/>
    <property type="evidence" value="ECO:0007669"/>
    <property type="project" value="TreeGrafter"/>
</dbReference>
<evidence type="ECO:0000313" key="12">
    <source>
        <dbReference type="EMBL" id="GFT29439.1"/>
    </source>
</evidence>
<evidence type="ECO:0000256" key="9">
    <source>
        <dbReference type="SAM" id="MobiDB-lite"/>
    </source>
</evidence>